<feature type="region of interest" description="Disordered" evidence="1">
    <location>
        <begin position="80"/>
        <end position="100"/>
    </location>
</feature>
<reference evidence="2 3" key="1">
    <citation type="journal article" date="2012" name="Genome Biol.">
        <title>Genome and low-iron response of an oceanic diatom adapted to chronic iron limitation.</title>
        <authorList>
            <person name="Lommer M."/>
            <person name="Specht M."/>
            <person name="Roy A.S."/>
            <person name="Kraemer L."/>
            <person name="Andreson R."/>
            <person name="Gutowska M.A."/>
            <person name="Wolf J."/>
            <person name="Bergner S.V."/>
            <person name="Schilhabel M.B."/>
            <person name="Klostermeier U.C."/>
            <person name="Beiko R.G."/>
            <person name="Rosenstiel P."/>
            <person name="Hippler M."/>
            <person name="Laroche J."/>
        </authorList>
    </citation>
    <scope>NUCLEOTIDE SEQUENCE [LARGE SCALE GENOMIC DNA]</scope>
    <source>
        <strain evidence="2 3">CCMP1005</strain>
    </source>
</reference>
<sequence length="390" mass="43560">MEEEKVFMISDGLSSSSANRLSTSKQFARTFQVVSDGDPYSDILLAVLSDVFIGNPLSTYSTLISQIRIGMILSLARAEDTNTGQRPEEPRGFTKMGGDDTVPPLLNRGSKFTAASGLTQAGPSSLLATQPAQEPRARRSAFTNDDAAVNGLSVTEEAARRVYEGAPDEEKAMLPRHNSESWIDLYHHLLMLRARLTFDQLIGIYVEYRGGDNAAVQGKTVNGPRECQAICGDHIMRAGKHWTTFTGSSCFDDFQTVGVIRPLPGWEKRALDWFNPVCTEFRQDLRNESTDRWVGDVHCCRFNMTTGDCHWYDWEGYLKCWWVGREDYDEDCTTLGMLLDLDDGTLSVYQNGRWLGALKDELAGEYCWTAGFCGEGDVSILRGYEITVTR</sequence>
<dbReference type="AlphaFoldDB" id="K0TE46"/>
<name>K0TE46_THAOC</name>
<organism evidence="2 3">
    <name type="scientific">Thalassiosira oceanica</name>
    <name type="common">Marine diatom</name>
    <dbReference type="NCBI Taxonomy" id="159749"/>
    <lineage>
        <taxon>Eukaryota</taxon>
        <taxon>Sar</taxon>
        <taxon>Stramenopiles</taxon>
        <taxon>Ochrophyta</taxon>
        <taxon>Bacillariophyta</taxon>
        <taxon>Coscinodiscophyceae</taxon>
        <taxon>Thalassiosirophycidae</taxon>
        <taxon>Thalassiosirales</taxon>
        <taxon>Thalassiosiraceae</taxon>
        <taxon>Thalassiosira</taxon>
    </lineage>
</organism>
<proteinExistence type="predicted"/>
<dbReference type="Proteomes" id="UP000266841">
    <property type="component" value="Unassembled WGS sequence"/>
</dbReference>
<evidence type="ECO:0000313" key="3">
    <source>
        <dbReference type="Proteomes" id="UP000266841"/>
    </source>
</evidence>
<protein>
    <submittedName>
        <fullName evidence="2">Uncharacterized protein</fullName>
    </submittedName>
</protein>
<comment type="caution">
    <text evidence="2">The sequence shown here is derived from an EMBL/GenBank/DDBJ whole genome shotgun (WGS) entry which is preliminary data.</text>
</comment>
<feature type="region of interest" description="Disordered" evidence="1">
    <location>
        <begin position="122"/>
        <end position="141"/>
    </location>
</feature>
<accession>K0TE46</accession>
<evidence type="ECO:0000256" key="1">
    <source>
        <dbReference type="SAM" id="MobiDB-lite"/>
    </source>
</evidence>
<dbReference type="EMBL" id="AGNL01006912">
    <property type="protein sequence ID" value="EJK71691.1"/>
    <property type="molecule type" value="Genomic_DNA"/>
</dbReference>
<evidence type="ECO:0000313" key="2">
    <source>
        <dbReference type="EMBL" id="EJK71691.1"/>
    </source>
</evidence>
<feature type="compositionally biased region" description="Polar residues" evidence="1">
    <location>
        <begin position="122"/>
        <end position="132"/>
    </location>
</feature>
<keyword evidence="3" id="KW-1185">Reference proteome</keyword>
<gene>
    <name evidence="2" type="ORF">THAOC_06845</name>
</gene>